<evidence type="ECO:0000313" key="3">
    <source>
        <dbReference type="Proteomes" id="UP000017559"/>
    </source>
</evidence>
<dbReference type="AlphaFoldDB" id="V2W7D5"/>
<feature type="chain" id="PRO_5004710896" evidence="1">
    <location>
        <begin position="23"/>
        <end position="71"/>
    </location>
</feature>
<feature type="signal peptide" evidence="1">
    <location>
        <begin position="1"/>
        <end position="22"/>
    </location>
</feature>
<feature type="non-terminal residue" evidence="2">
    <location>
        <position position="71"/>
    </location>
</feature>
<dbReference type="OrthoDB" id="2925562at2759"/>
<evidence type="ECO:0000313" key="2">
    <source>
        <dbReference type="EMBL" id="ESK82718.1"/>
    </source>
</evidence>
<protein>
    <submittedName>
        <fullName evidence="2">Uncharacterized protein</fullName>
    </submittedName>
</protein>
<evidence type="ECO:0000256" key="1">
    <source>
        <dbReference type="SAM" id="SignalP"/>
    </source>
</evidence>
<keyword evidence="3" id="KW-1185">Reference proteome</keyword>
<name>V2W7D5_MONRO</name>
<dbReference type="HOGENOM" id="CLU_168437_0_0_1"/>
<keyword evidence="1" id="KW-0732">Signal</keyword>
<sequence length="71" mass="7509">MKFLAYMTAFAFVAVSSIQAAALEERDLSGRDCVPSNCICNAVQGQFCGNEAVNPACTNGHVFECDVDSGN</sequence>
<gene>
    <name evidence="2" type="ORF">Moror_5685</name>
</gene>
<dbReference type="KEGG" id="mrr:Moror_5685"/>
<organism evidence="2 3">
    <name type="scientific">Moniliophthora roreri (strain MCA 2997)</name>
    <name type="common">Cocoa frosty pod rot fungus</name>
    <name type="synonym">Crinipellis roreri</name>
    <dbReference type="NCBI Taxonomy" id="1381753"/>
    <lineage>
        <taxon>Eukaryota</taxon>
        <taxon>Fungi</taxon>
        <taxon>Dikarya</taxon>
        <taxon>Basidiomycota</taxon>
        <taxon>Agaricomycotina</taxon>
        <taxon>Agaricomycetes</taxon>
        <taxon>Agaricomycetidae</taxon>
        <taxon>Agaricales</taxon>
        <taxon>Marasmiineae</taxon>
        <taxon>Marasmiaceae</taxon>
        <taxon>Moniliophthora</taxon>
    </lineage>
</organism>
<dbReference type="Proteomes" id="UP000017559">
    <property type="component" value="Unassembled WGS sequence"/>
</dbReference>
<accession>V2W7D5</accession>
<dbReference type="EMBL" id="AWSO01001817">
    <property type="protein sequence ID" value="ESK82718.1"/>
    <property type="molecule type" value="Genomic_DNA"/>
</dbReference>
<proteinExistence type="predicted"/>
<comment type="caution">
    <text evidence="2">The sequence shown here is derived from an EMBL/GenBank/DDBJ whole genome shotgun (WGS) entry which is preliminary data.</text>
</comment>
<reference evidence="2 3" key="1">
    <citation type="journal article" date="2014" name="BMC Genomics">
        <title>Genome and secretome analysis of the hemibiotrophic fungal pathogen, Moniliophthora roreri, which causes frosty pod rot disease of cacao: mechanisms of the biotrophic and necrotrophic phases.</title>
        <authorList>
            <person name="Meinhardt L.W."/>
            <person name="Costa G.G.L."/>
            <person name="Thomazella D.P.T."/>
            <person name="Teixeira P.J.P.L."/>
            <person name="Carazzolle M.F."/>
            <person name="Schuster S.C."/>
            <person name="Carlson J.E."/>
            <person name="Guiltinan M.J."/>
            <person name="Mieczkowski P."/>
            <person name="Farmer A."/>
            <person name="Ramaraj T."/>
            <person name="Crozier J."/>
            <person name="Davis R.E."/>
            <person name="Shao J."/>
            <person name="Melnick R.L."/>
            <person name="Pereira G.A.G."/>
            <person name="Bailey B.A."/>
        </authorList>
    </citation>
    <scope>NUCLEOTIDE SEQUENCE [LARGE SCALE GENOMIC DNA]</scope>
    <source>
        <strain evidence="2 3">MCA 2997</strain>
    </source>
</reference>